<dbReference type="RefSeq" id="WP_214535814.1">
    <property type="nucleotide sequence ID" value="NZ_JAHFVK010000001.1"/>
</dbReference>
<feature type="domain" description="Alpha/beta-hydrolase N-terminal" evidence="3">
    <location>
        <begin position="33"/>
        <end position="238"/>
    </location>
</feature>
<dbReference type="InterPro" id="IPR027788">
    <property type="entry name" value="Alpha/beta-hydrolase_N_dom"/>
</dbReference>
<keyword evidence="1" id="KW-1133">Transmembrane helix</keyword>
<dbReference type="EMBL" id="JAHFVK010000001">
    <property type="protein sequence ID" value="MBT2134455.1"/>
    <property type="molecule type" value="Genomic_DNA"/>
</dbReference>
<evidence type="ECO:0000259" key="2">
    <source>
        <dbReference type="Pfam" id="PF10081"/>
    </source>
</evidence>
<evidence type="ECO:0000313" key="5">
    <source>
        <dbReference type="Proteomes" id="UP000811255"/>
    </source>
</evidence>
<evidence type="ECO:0000259" key="3">
    <source>
        <dbReference type="Pfam" id="PF15420"/>
    </source>
</evidence>
<keyword evidence="1" id="KW-0472">Membrane</keyword>
<protein>
    <submittedName>
        <fullName evidence="4">Alpha/beta-hydrolase family protein</fullName>
    </submittedName>
</protein>
<dbReference type="InterPro" id="IPR027787">
    <property type="entry name" value="Alpha/beta-hydrolase_catalytic"/>
</dbReference>
<keyword evidence="5" id="KW-1185">Reference proteome</keyword>
<dbReference type="Proteomes" id="UP000811255">
    <property type="component" value="Unassembled WGS sequence"/>
</dbReference>
<feature type="transmembrane region" description="Helical" evidence="1">
    <location>
        <begin position="163"/>
        <end position="183"/>
    </location>
</feature>
<feature type="transmembrane region" description="Helical" evidence="1">
    <location>
        <begin position="121"/>
        <end position="142"/>
    </location>
</feature>
<dbReference type="Pfam" id="PF10081">
    <property type="entry name" value="Abhydrolase_9"/>
    <property type="match status" value="1"/>
</dbReference>
<feature type="transmembrane region" description="Helical" evidence="1">
    <location>
        <begin position="84"/>
        <end position="101"/>
    </location>
</feature>
<evidence type="ECO:0000256" key="1">
    <source>
        <dbReference type="SAM" id="Phobius"/>
    </source>
</evidence>
<comment type="caution">
    <text evidence="4">The sequence shown here is derived from an EMBL/GenBank/DDBJ whole genome shotgun (WGS) entry which is preliminary data.</text>
</comment>
<reference evidence="4 5" key="1">
    <citation type="submission" date="2021-05" db="EMBL/GenBank/DDBJ databases">
        <title>Croceibacterium sp. LX-88 genome sequence.</title>
        <authorList>
            <person name="Luo X."/>
        </authorList>
    </citation>
    <scope>NUCLEOTIDE SEQUENCE [LARGE SCALE GENOMIC DNA]</scope>
    <source>
        <strain evidence="4 5">LX-88</strain>
    </source>
</reference>
<name>A0ABS5W3X3_9SPHN</name>
<dbReference type="InterPro" id="IPR012037">
    <property type="entry name" value="Alpha/beta-hydrolase_fam"/>
</dbReference>
<evidence type="ECO:0000313" key="4">
    <source>
        <dbReference type="EMBL" id="MBT2134455.1"/>
    </source>
</evidence>
<feature type="transmembrane region" description="Helical" evidence="1">
    <location>
        <begin position="43"/>
        <end position="63"/>
    </location>
</feature>
<feature type="domain" description="Alpha/beta-hydrolase catalytic" evidence="2">
    <location>
        <begin position="255"/>
        <end position="542"/>
    </location>
</feature>
<keyword evidence="1" id="KW-0812">Transmembrane</keyword>
<dbReference type="PIRSF" id="PIRSF007542">
    <property type="entry name" value="UCP007542"/>
    <property type="match status" value="1"/>
</dbReference>
<proteinExistence type="predicted"/>
<feature type="transmembrane region" description="Helical" evidence="1">
    <location>
        <begin position="12"/>
        <end position="31"/>
    </location>
</feature>
<organism evidence="4 5">
    <name type="scientific">Croceibacterium selenioxidans</name>
    <dbReference type="NCBI Taxonomy" id="2838833"/>
    <lineage>
        <taxon>Bacteria</taxon>
        <taxon>Pseudomonadati</taxon>
        <taxon>Pseudomonadota</taxon>
        <taxon>Alphaproteobacteria</taxon>
        <taxon>Sphingomonadales</taxon>
        <taxon>Erythrobacteraceae</taxon>
        <taxon>Croceibacterium</taxon>
    </lineage>
</organism>
<gene>
    <name evidence="4" type="ORF">KK137_08935</name>
</gene>
<dbReference type="Pfam" id="PF15420">
    <property type="entry name" value="Abhydrolase_9_N"/>
    <property type="match status" value="1"/>
</dbReference>
<sequence length="555" mass="60912">MAGKFRVLPIRNWLAGRSLFGLAIGTLLFAASLTPSLTPRPPLLLGVLAGLGLAAGYVLGLALRGLWTYLGYAVQPAHPRGWQIIVGVLALIAVVFLWLSMGWQNDIRTLFGMEPWSRWNSITVALVSVITFGLLFLCGMGIRIVFRRSAKWLDRHFPRKVTVLLSALVAAVVLWAVVTGIVFRTGLHMMDSSFRELDALIEREAPAPTSTLKTGSTASLIAWDSLGRQGREYIASGPSIDDIAQLTGGPAQQPIRVYAGLNSADSVDQRARLALAELERVGGFDKSVLVVIAPTGTGWVDAAAIDTLEYLHRGDVASVAIQYSYLASWLSLLVEPNYGSDSARALFRQVYDHWKALPKESRPRLYLYGLSLGALSSESSMDLFDVIEDPIQGAVWAGPPFPSPLWNSATRNREPGSPVWLPRFRDGSIVRFTNQENQLNLPGARWGPMRIVYLQYGSDPITFFEPSSFYREPEWMRGQRAPDVSPSFVWIPGVTFTQLGVDMITGMSTPPGTGHVFAAEHYLDAWVAVTEPTGWTEDGLAKLRATLKTRQRAGS</sequence>
<accession>A0ABS5W3X3</accession>